<evidence type="ECO:0000313" key="2">
    <source>
        <dbReference type="Proteomes" id="UP001589532"/>
    </source>
</evidence>
<comment type="caution">
    <text evidence="1">The sequence shown here is derived from an EMBL/GenBank/DDBJ whole genome shotgun (WGS) entry which is preliminary data.</text>
</comment>
<dbReference type="EMBL" id="JBHMBW010000104">
    <property type="protein sequence ID" value="MFB9631303.1"/>
    <property type="molecule type" value="Genomic_DNA"/>
</dbReference>
<name>A0ABV5SHZ0_9ACTN</name>
<protein>
    <submittedName>
        <fullName evidence="1">Uncharacterized protein</fullName>
    </submittedName>
</protein>
<sequence>MPVPKLDSKILKRLEDSFLPHTRSLYDRLGSSVVAIVELTSVERAETAAEEEKAPTVKLRVTGLEIATRDQEDALRRAQQAMFQLRTTSGTLAELDSEQVTRHIARLPNRIVQPEE</sequence>
<reference evidence="1 2" key="1">
    <citation type="submission" date="2024-09" db="EMBL/GenBank/DDBJ databases">
        <authorList>
            <person name="Sun Q."/>
            <person name="Mori K."/>
        </authorList>
    </citation>
    <scope>NUCLEOTIDE SEQUENCE [LARGE SCALE GENOMIC DNA]</scope>
    <source>
        <strain evidence="1 2">JCM 3143</strain>
    </source>
</reference>
<dbReference type="Proteomes" id="UP001589532">
    <property type="component" value="Unassembled WGS sequence"/>
</dbReference>
<proteinExistence type="predicted"/>
<organism evidence="1 2">
    <name type="scientific">Nonomuraea helvata</name>
    <dbReference type="NCBI Taxonomy" id="37484"/>
    <lineage>
        <taxon>Bacteria</taxon>
        <taxon>Bacillati</taxon>
        <taxon>Actinomycetota</taxon>
        <taxon>Actinomycetes</taxon>
        <taxon>Streptosporangiales</taxon>
        <taxon>Streptosporangiaceae</taxon>
        <taxon>Nonomuraea</taxon>
    </lineage>
</organism>
<accession>A0ABV5SHZ0</accession>
<keyword evidence="2" id="KW-1185">Reference proteome</keyword>
<evidence type="ECO:0000313" key="1">
    <source>
        <dbReference type="EMBL" id="MFB9631303.1"/>
    </source>
</evidence>
<gene>
    <name evidence="1" type="ORF">ACFFSA_50300</name>
</gene>
<dbReference type="RefSeq" id="WP_344999861.1">
    <property type="nucleotide sequence ID" value="NZ_BAAAXV010000009.1"/>
</dbReference>